<dbReference type="Proteomes" id="UP000224567">
    <property type="component" value="Unassembled WGS sequence"/>
</dbReference>
<evidence type="ECO:0000259" key="7">
    <source>
        <dbReference type="Pfam" id="PF00931"/>
    </source>
</evidence>
<accession>A0A2G2X4I9</accession>
<evidence type="ECO:0000259" key="9">
    <source>
        <dbReference type="Pfam" id="PF23286"/>
    </source>
</evidence>
<dbReference type="InterPro" id="IPR027417">
    <property type="entry name" value="P-loop_NTPase"/>
</dbReference>
<dbReference type="PANTHER" id="PTHR11017:SF484">
    <property type="entry name" value="TMV RESISTANCE PROTEIN N-LIKE"/>
    <property type="match status" value="1"/>
</dbReference>
<sequence length="804" mass="91113">HEARVIKQIVEDIMTKLSVHTHASSAEDLVGMELHLQKVYKMLQVGSDEVRFLGILGMGGVGKTTLARVIYDNIRSQFEGACFLHEVGDRSSKQGLERLQEILLSEILVLKELRINNLYEGDNLQRKRLQCKKVLLVLDDVDHIDQLDALAGKCELFGPGSRIIITTKDKHLLVKHEVEKIYRMKPLNEYESFRLFKQHAFKKIYPAKDFDDLSAQVIKRTAGLPLALKVLGSYLYGRDLAEWTSEVEWLEQIPENEILQKLERSFTKLNSVEKKLFLDIACFFTGKKKNAVIRILDSFNFRSAIGIKVLMEKSLITISEGRILMHQLIQEMGWHIVRREASNDPKMYSRLWKQEDISLVLERNLGTVKIEGISLHLTNEKQVNVSHTAFMQMTSLRFLKFRNAYVCQCRDFLPDELRWIDWHGYPSKSLPISFEGERLVSLKLKYSRIIQLGKTTKILGNLKYLNLGHSQKLIRTPDFSGTPNLESLVLEENLKTLPKRIQLENLEILILCSKLKAFPEIEGKMRRLSELYLGATALSELPASFENLSLSCCKQIESLPSSIFRFKCLKTLDVSGCSKLKNLPDDLGFLVGLQELHCSHTAIRTISSSIFLLKNLKHLSFRGCNGLCSQVSSSSHIQKPMDVTGLSSLIMLDLSDCNISDGGILSDLGFLPSLKELNLDGNNFSNIPAASISGLTRLKVLALAGCRRLESFPELPPSIEELYADECTSLMSIDQLTKYPMLHSVSLTNCHQPVKNKRHASMLDSSLKHMLEVSNCRATECGSVINSTKDYEKLIKTVKLTPRF</sequence>
<gene>
    <name evidence="10" type="ORF">CQW23_06876</name>
</gene>
<dbReference type="Gene3D" id="3.40.50.300">
    <property type="entry name" value="P-loop containing nucleotide triphosphate hydrolases"/>
    <property type="match status" value="1"/>
</dbReference>
<evidence type="ECO:0000256" key="4">
    <source>
        <dbReference type="ARBA" id="ARBA00022821"/>
    </source>
</evidence>
<dbReference type="Pfam" id="PF00560">
    <property type="entry name" value="LRR_1"/>
    <property type="match status" value="1"/>
</dbReference>
<evidence type="ECO:0000256" key="2">
    <source>
        <dbReference type="ARBA" id="ARBA00022614"/>
    </source>
</evidence>
<evidence type="ECO:0000259" key="8">
    <source>
        <dbReference type="Pfam" id="PF23282"/>
    </source>
</evidence>
<keyword evidence="4" id="KW-0611">Plant defense</keyword>
<name>A0A2G2X4I9_CAPBA</name>
<dbReference type="InterPro" id="IPR032675">
    <property type="entry name" value="LRR_dom_sf"/>
</dbReference>
<keyword evidence="6" id="KW-0472">Membrane</keyword>
<dbReference type="OrthoDB" id="1936883at2759"/>
<keyword evidence="2" id="KW-0433">Leucine-rich repeat</keyword>
<feature type="domain" description="Disease resistance protein RPS4B/Roq1-like leucine-rich repeats" evidence="9">
    <location>
        <begin position="505"/>
        <end position="581"/>
    </location>
</feature>
<dbReference type="Pfam" id="PF23286">
    <property type="entry name" value="LRR_13"/>
    <property type="match status" value="1"/>
</dbReference>
<dbReference type="InterPro" id="IPR058546">
    <property type="entry name" value="RPS4B/Roq1-like_LRR"/>
</dbReference>
<evidence type="ECO:0000256" key="5">
    <source>
        <dbReference type="ARBA" id="ARBA00023054"/>
    </source>
</evidence>
<reference evidence="10 11" key="1">
    <citation type="journal article" date="2017" name="Genome Biol.">
        <title>New reference genome sequences of hot pepper reveal the massive evolution of plant disease-resistance genes by retroduplication.</title>
        <authorList>
            <person name="Kim S."/>
            <person name="Park J."/>
            <person name="Yeom S.I."/>
            <person name="Kim Y.M."/>
            <person name="Seo E."/>
            <person name="Kim K.T."/>
            <person name="Kim M.S."/>
            <person name="Lee J.M."/>
            <person name="Cheong K."/>
            <person name="Shin H.S."/>
            <person name="Kim S.B."/>
            <person name="Han K."/>
            <person name="Lee J."/>
            <person name="Park M."/>
            <person name="Lee H.A."/>
            <person name="Lee H.Y."/>
            <person name="Lee Y."/>
            <person name="Oh S."/>
            <person name="Lee J.H."/>
            <person name="Choi E."/>
            <person name="Choi E."/>
            <person name="Lee S.E."/>
            <person name="Jeon J."/>
            <person name="Kim H."/>
            <person name="Choi G."/>
            <person name="Song H."/>
            <person name="Lee J."/>
            <person name="Lee S.C."/>
            <person name="Kwon J.K."/>
            <person name="Lee H.Y."/>
            <person name="Koo N."/>
            <person name="Hong Y."/>
            <person name="Kim R.W."/>
            <person name="Kang W.H."/>
            <person name="Huh J.H."/>
            <person name="Kang B.C."/>
            <person name="Yang T.J."/>
            <person name="Lee Y.H."/>
            <person name="Bennetzen J.L."/>
            <person name="Choi D."/>
        </authorList>
    </citation>
    <scope>NUCLEOTIDE SEQUENCE [LARGE SCALE GENOMIC DNA]</scope>
    <source>
        <strain evidence="11">cv. PBC81</strain>
    </source>
</reference>
<dbReference type="InterPro" id="IPR042197">
    <property type="entry name" value="Apaf_helical"/>
</dbReference>
<dbReference type="SMART" id="SM00369">
    <property type="entry name" value="LRR_TYP"/>
    <property type="match status" value="3"/>
</dbReference>
<dbReference type="SUPFAM" id="SSF52047">
    <property type="entry name" value="RNI-like"/>
    <property type="match status" value="1"/>
</dbReference>
<comment type="caution">
    <text evidence="10">The sequence shown here is derived from an EMBL/GenBank/DDBJ whole genome shotgun (WGS) entry which is preliminary data.</text>
</comment>
<dbReference type="AlphaFoldDB" id="A0A2G2X4I9"/>
<evidence type="ECO:0000256" key="1">
    <source>
        <dbReference type="ARBA" id="ARBA00004170"/>
    </source>
</evidence>
<dbReference type="PANTHER" id="PTHR11017">
    <property type="entry name" value="LEUCINE-RICH REPEAT-CONTAINING PROTEIN"/>
    <property type="match status" value="1"/>
</dbReference>
<dbReference type="SUPFAM" id="SSF52058">
    <property type="entry name" value="L domain-like"/>
    <property type="match status" value="1"/>
</dbReference>
<dbReference type="EMBL" id="MLFT02000003">
    <property type="protein sequence ID" value="PHT52414.1"/>
    <property type="molecule type" value="Genomic_DNA"/>
</dbReference>
<feature type="domain" description="NB-ARC" evidence="7">
    <location>
        <begin position="34"/>
        <end position="203"/>
    </location>
</feature>
<comment type="subcellular location">
    <subcellularLocation>
        <location evidence="1">Membrane</location>
        <topology evidence="1">Peripheral membrane protein</topology>
    </subcellularLocation>
</comment>
<evidence type="ECO:0000313" key="11">
    <source>
        <dbReference type="Proteomes" id="UP000224567"/>
    </source>
</evidence>
<proteinExistence type="predicted"/>
<dbReference type="InterPro" id="IPR003591">
    <property type="entry name" value="Leu-rich_rpt_typical-subtyp"/>
</dbReference>
<keyword evidence="11" id="KW-1185">Reference proteome</keyword>
<dbReference type="GO" id="GO:0016020">
    <property type="term" value="C:membrane"/>
    <property type="evidence" value="ECO:0007669"/>
    <property type="project" value="UniProtKB-SubCell"/>
</dbReference>
<dbReference type="GO" id="GO:0006952">
    <property type="term" value="P:defense response"/>
    <property type="evidence" value="ECO:0007669"/>
    <property type="project" value="InterPro"/>
</dbReference>
<feature type="non-terminal residue" evidence="10">
    <location>
        <position position="1"/>
    </location>
</feature>
<dbReference type="GO" id="GO:0005524">
    <property type="term" value="F:ATP binding"/>
    <property type="evidence" value="ECO:0007669"/>
    <property type="project" value="UniProtKB-KW"/>
</dbReference>
<protein>
    <submittedName>
        <fullName evidence="10">Uncharacterized protein</fullName>
    </submittedName>
</protein>
<dbReference type="PROSITE" id="PS51450">
    <property type="entry name" value="LRR"/>
    <property type="match status" value="1"/>
</dbReference>
<keyword evidence="5" id="KW-0175">Coiled coil</keyword>
<evidence type="ECO:0000313" key="10">
    <source>
        <dbReference type="EMBL" id="PHT52414.1"/>
    </source>
</evidence>
<dbReference type="InterPro" id="IPR058192">
    <property type="entry name" value="WHD_ROQ1-like"/>
</dbReference>
<keyword evidence="3" id="KW-0677">Repeat</keyword>
<evidence type="ECO:0000256" key="3">
    <source>
        <dbReference type="ARBA" id="ARBA00022737"/>
    </source>
</evidence>
<dbReference type="InterPro" id="IPR001611">
    <property type="entry name" value="Leu-rich_rpt"/>
</dbReference>
<organism evidence="10 11">
    <name type="scientific">Capsicum baccatum</name>
    <name type="common">Peruvian pepper</name>
    <dbReference type="NCBI Taxonomy" id="33114"/>
    <lineage>
        <taxon>Eukaryota</taxon>
        <taxon>Viridiplantae</taxon>
        <taxon>Streptophyta</taxon>
        <taxon>Embryophyta</taxon>
        <taxon>Tracheophyta</taxon>
        <taxon>Spermatophyta</taxon>
        <taxon>Magnoliopsida</taxon>
        <taxon>eudicotyledons</taxon>
        <taxon>Gunneridae</taxon>
        <taxon>Pentapetalae</taxon>
        <taxon>asterids</taxon>
        <taxon>lamiids</taxon>
        <taxon>Solanales</taxon>
        <taxon>Solanaceae</taxon>
        <taxon>Solanoideae</taxon>
        <taxon>Capsiceae</taxon>
        <taxon>Capsicum</taxon>
    </lineage>
</organism>
<dbReference type="Pfam" id="PF23282">
    <property type="entry name" value="WHD_ROQ1"/>
    <property type="match status" value="1"/>
</dbReference>
<dbReference type="GO" id="GO:0043531">
    <property type="term" value="F:ADP binding"/>
    <property type="evidence" value="ECO:0007669"/>
    <property type="project" value="InterPro"/>
</dbReference>
<dbReference type="SUPFAM" id="SSF52540">
    <property type="entry name" value="P-loop containing nucleoside triphosphate hydrolases"/>
    <property type="match status" value="1"/>
</dbReference>
<dbReference type="Pfam" id="PF00931">
    <property type="entry name" value="NB-ARC"/>
    <property type="match status" value="1"/>
</dbReference>
<dbReference type="GO" id="GO:0051707">
    <property type="term" value="P:response to other organism"/>
    <property type="evidence" value="ECO:0007669"/>
    <property type="project" value="UniProtKB-ARBA"/>
</dbReference>
<dbReference type="PRINTS" id="PR00364">
    <property type="entry name" value="DISEASERSIST"/>
</dbReference>
<reference evidence="11" key="2">
    <citation type="journal article" date="2017" name="J. Anim. Genet.">
        <title>Multiple reference genome sequences of hot pepper reveal the massive evolution of plant disease resistance genes by retroduplication.</title>
        <authorList>
            <person name="Kim S."/>
            <person name="Park J."/>
            <person name="Yeom S.-I."/>
            <person name="Kim Y.-M."/>
            <person name="Seo E."/>
            <person name="Kim K.-T."/>
            <person name="Kim M.-S."/>
            <person name="Lee J.M."/>
            <person name="Cheong K."/>
            <person name="Shin H.-S."/>
            <person name="Kim S.-B."/>
            <person name="Han K."/>
            <person name="Lee J."/>
            <person name="Park M."/>
            <person name="Lee H.-A."/>
            <person name="Lee H.-Y."/>
            <person name="Lee Y."/>
            <person name="Oh S."/>
            <person name="Lee J.H."/>
            <person name="Choi E."/>
            <person name="Choi E."/>
            <person name="Lee S.E."/>
            <person name="Jeon J."/>
            <person name="Kim H."/>
            <person name="Choi G."/>
            <person name="Song H."/>
            <person name="Lee J."/>
            <person name="Lee S.-C."/>
            <person name="Kwon J.-K."/>
            <person name="Lee H.-Y."/>
            <person name="Koo N."/>
            <person name="Hong Y."/>
            <person name="Kim R.W."/>
            <person name="Kang W.-H."/>
            <person name="Huh J.H."/>
            <person name="Kang B.-C."/>
            <person name="Yang T.-J."/>
            <person name="Lee Y.-H."/>
            <person name="Bennetzen J.L."/>
            <person name="Choi D."/>
        </authorList>
    </citation>
    <scope>NUCLEOTIDE SEQUENCE [LARGE SCALE GENOMIC DNA]</scope>
    <source>
        <strain evidence="11">cv. PBC81</strain>
    </source>
</reference>
<feature type="domain" description="Disease resistance protein Roq1-like winged-helix" evidence="8">
    <location>
        <begin position="272"/>
        <end position="339"/>
    </location>
</feature>
<dbReference type="Gene3D" id="3.80.10.10">
    <property type="entry name" value="Ribonuclease Inhibitor"/>
    <property type="match status" value="2"/>
</dbReference>
<dbReference type="Gene3D" id="1.10.8.430">
    <property type="entry name" value="Helical domain of apoptotic protease-activating factors"/>
    <property type="match status" value="1"/>
</dbReference>
<evidence type="ECO:0000256" key="6">
    <source>
        <dbReference type="ARBA" id="ARBA00023136"/>
    </source>
</evidence>
<dbReference type="InterPro" id="IPR002182">
    <property type="entry name" value="NB-ARC"/>
</dbReference>
<dbReference type="InterPro" id="IPR044974">
    <property type="entry name" value="Disease_R_plants"/>
</dbReference>